<keyword evidence="2" id="KW-1185">Reference proteome</keyword>
<dbReference type="Proteomes" id="UP000648187">
    <property type="component" value="Unassembled WGS sequence"/>
</dbReference>
<comment type="caution">
    <text evidence="1">The sequence shown here is derived from an EMBL/GenBank/DDBJ whole genome shotgun (WGS) entry which is preliminary data.</text>
</comment>
<reference evidence="1" key="1">
    <citation type="submission" date="2020-08" db="EMBL/GenBank/DDBJ databases">
        <title>Spodoptera exigua strain:BAW_Kor-Di-RS1 Genome sequencing and assembly.</title>
        <authorList>
            <person name="Kim J."/>
            <person name="Nam H.Y."/>
            <person name="Kwon M."/>
            <person name="Choi J.H."/>
            <person name="Cho S.R."/>
            <person name="Kim G.-H."/>
        </authorList>
    </citation>
    <scope>NUCLEOTIDE SEQUENCE</scope>
    <source>
        <strain evidence="1">BAW_Kor-Di-RS1</strain>
        <tissue evidence="1">Whole-body</tissue>
    </source>
</reference>
<dbReference type="EMBL" id="JACKWZ010000392">
    <property type="protein sequence ID" value="KAF9408294.1"/>
    <property type="molecule type" value="Genomic_DNA"/>
</dbReference>
<evidence type="ECO:0000313" key="2">
    <source>
        <dbReference type="Proteomes" id="UP000648187"/>
    </source>
</evidence>
<evidence type="ECO:0000313" key="1">
    <source>
        <dbReference type="EMBL" id="KAF9408294.1"/>
    </source>
</evidence>
<dbReference type="AlphaFoldDB" id="A0A835L156"/>
<organism evidence="1 2">
    <name type="scientific">Spodoptera exigua</name>
    <name type="common">Beet armyworm</name>
    <name type="synonym">Noctua fulgens</name>
    <dbReference type="NCBI Taxonomy" id="7107"/>
    <lineage>
        <taxon>Eukaryota</taxon>
        <taxon>Metazoa</taxon>
        <taxon>Ecdysozoa</taxon>
        <taxon>Arthropoda</taxon>
        <taxon>Hexapoda</taxon>
        <taxon>Insecta</taxon>
        <taxon>Pterygota</taxon>
        <taxon>Neoptera</taxon>
        <taxon>Endopterygota</taxon>
        <taxon>Lepidoptera</taxon>
        <taxon>Glossata</taxon>
        <taxon>Ditrysia</taxon>
        <taxon>Noctuoidea</taxon>
        <taxon>Noctuidae</taxon>
        <taxon>Amphipyrinae</taxon>
        <taxon>Spodoptera</taxon>
    </lineage>
</organism>
<gene>
    <name evidence="1" type="ORF">HW555_011963</name>
</gene>
<accession>A0A835L156</accession>
<protein>
    <submittedName>
        <fullName evidence="1">Uncharacterized protein</fullName>
    </submittedName>
</protein>
<proteinExistence type="predicted"/>
<sequence length="278" mass="30843">MKIKNFFILTDFECWNNLGFSLLGDRHECDDGLATSVNGLRRTADEVHLTSETGEHAVGTNLSGKVDFDAGVDGSHLGQQRNDVVMQPRLTRSMTPTLNISEWTPRSLWSFRADSTASGMLPIPEEFSSIFDEILSNELADLHFLRAGGFAAVFRQRRVVFHGRVDVGHVDNRISKRATYRASFSVCMWTTLMPFIPPLMPTSVMASSKGTGVAAAPWTNTSHSSVNSVYVYKKVTMILLSGINLVVVITKRVEEVDQDKLIFSNDVLILELKKQTSG</sequence>
<name>A0A835L156_SPOEX</name>